<dbReference type="Proteomes" id="UP000318538">
    <property type="component" value="Chromosome"/>
</dbReference>
<sequence>MDYLSYWGLSRRPFVQDGHGQDDHGIFFSAGPQREALAGLGYFIAGSWNSAFLIAPGRSGMTWLLSELTQTSGFGDCAAEVVLTSGVPADHKKPSAAIAAQLAKAIGLPTTGPDPVAQICDAIEATSKKGIRTVWLIDNCAVAGAQLARDLVMADGDLSVVMGIDPSQLSQLTAVFGRCCMQLEIEPLGLADALSYVPHALSNARSAGSASQVAIFTDASIVRIHEIAEGRMANVAALAEASLIQAAIENQRDVTPKIVESATSALQAAA</sequence>
<evidence type="ECO:0000313" key="2">
    <source>
        <dbReference type="Proteomes" id="UP000318538"/>
    </source>
</evidence>
<protein>
    <submittedName>
        <fullName evidence="1">Uncharacterized protein</fullName>
    </submittedName>
</protein>
<accession>A0A517NBQ8</accession>
<dbReference type="EMBL" id="CP036525">
    <property type="protein sequence ID" value="QDT04575.1"/>
    <property type="molecule type" value="Genomic_DNA"/>
</dbReference>
<dbReference type="InterPro" id="IPR052026">
    <property type="entry name" value="ExeA_AAA_ATPase_DNA-bind"/>
</dbReference>
<organism evidence="1 2">
    <name type="scientific">Rubripirellula lacrimiformis</name>
    <dbReference type="NCBI Taxonomy" id="1930273"/>
    <lineage>
        <taxon>Bacteria</taxon>
        <taxon>Pseudomonadati</taxon>
        <taxon>Planctomycetota</taxon>
        <taxon>Planctomycetia</taxon>
        <taxon>Pirellulales</taxon>
        <taxon>Pirellulaceae</taxon>
        <taxon>Rubripirellula</taxon>
    </lineage>
</organism>
<dbReference type="PANTHER" id="PTHR35894">
    <property type="entry name" value="GENERAL SECRETION PATHWAY PROTEIN A-RELATED"/>
    <property type="match status" value="1"/>
</dbReference>
<dbReference type="KEGG" id="rlc:K227x_29670"/>
<evidence type="ECO:0000313" key="1">
    <source>
        <dbReference type="EMBL" id="QDT04575.1"/>
    </source>
</evidence>
<dbReference type="AlphaFoldDB" id="A0A517NBQ8"/>
<reference evidence="1 2" key="1">
    <citation type="submission" date="2019-02" db="EMBL/GenBank/DDBJ databases">
        <title>Deep-cultivation of Planctomycetes and their phenomic and genomic characterization uncovers novel biology.</title>
        <authorList>
            <person name="Wiegand S."/>
            <person name="Jogler M."/>
            <person name="Boedeker C."/>
            <person name="Pinto D."/>
            <person name="Vollmers J."/>
            <person name="Rivas-Marin E."/>
            <person name="Kohn T."/>
            <person name="Peeters S.H."/>
            <person name="Heuer A."/>
            <person name="Rast P."/>
            <person name="Oberbeckmann S."/>
            <person name="Bunk B."/>
            <person name="Jeske O."/>
            <person name="Meyerdierks A."/>
            <person name="Storesund J.E."/>
            <person name="Kallscheuer N."/>
            <person name="Luecker S."/>
            <person name="Lage O.M."/>
            <person name="Pohl T."/>
            <person name="Merkel B.J."/>
            <person name="Hornburger P."/>
            <person name="Mueller R.-W."/>
            <person name="Bruemmer F."/>
            <person name="Labrenz M."/>
            <person name="Spormann A.M."/>
            <person name="Op den Camp H."/>
            <person name="Overmann J."/>
            <person name="Amann R."/>
            <person name="Jetten M.S.M."/>
            <person name="Mascher T."/>
            <person name="Medema M.H."/>
            <person name="Devos D.P."/>
            <person name="Kaster A.-K."/>
            <person name="Ovreas L."/>
            <person name="Rohde M."/>
            <person name="Galperin M.Y."/>
            <person name="Jogler C."/>
        </authorList>
    </citation>
    <scope>NUCLEOTIDE SEQUENCE [LARGE SCALE GENOMIC DNA]</scope>
    <source>
        <strain evidence="1 2">K22_7</strain>
    </source>
</reference>
<dbReference type="RefSeq" id="WP_145170255.1">
    <property type="nucleotide sequence ID" value="NZ_CP036525.1"/>
</dbReference>
<dbReference type="OrthoDB" id="269280at2"/>
<dbReference type="PANTHER" id="PTHR35894:SF1">
    <property type="entry name" value="PHOSPHORIBULOKINASE _ URIDINE KINASE FAMILY"/>
    <property type="match status" value="1"/>
</dbReference>
<proteinExistence type="predicted"/>
<gene>
    <name evidence="1" type="ORF">K227x_29670</name>
</gene>
<keyword evidence="2" id="KW-1185">Reference proteome</keyword>
<name>A0A517NBQ8_9BACT</name>